<feature type="transmembrane region" description="Helical" evidence="6">
    <location>
        <begin position="134"/>
        <end position="156"/>
    </location>
</feature>
<dbReference type="Proteomes" id="UP001231941">
    <property type="component" value="Unassembled WGS sequence"/>
</dbReference>
<dbReference type="PANTHER" id="PTHR43298">
    <property type="entry name" value="MULTIDRUG RESISTANCE PROTEIN NORM-RELATED"/>
    <property type="match status" value="1"/>
</dbReference>
<dbReference type="InterPro" id="IPR050222">
    <property type="entry name" value="MATE_MdtK"/>
</dbReference>
<comment type="function">
    <text evidence="1">Multidrug efflux pump.</text>
</comment>
<feature type="transmembrane region" description="Helical" evidence="6">
    <location>
        <begin position="102"/>
        <end position="122"/>
    </location>
</feature>
<sequence>MFPCSYLLFFVSWKLGTEALAANEIALNVMSFGFMPAFAFGATATILVGQEIEKSNPLKAKQLGTETARIGTIFILCVAILEFLFAKQITGMYTNDDTVYELAALLIMVSAFLQLFDAWLNFYAGGLRGIGDTFFLLITSLILVFGVFTYLNIYVFEWGVLVHG</sequence>
<evidence type="ECO:0000256" key="1">
    <source>
        <dbReference type="ARBA" id="ARBA00003408"/>
    </source>
</evidence>
<proteinExistence type="inferred from homology"/>
<reference evidence="7 8" key="1">
    <citation type="submission" date="2023-08" db="EMBL/GenBank/DDBJ databases">
        <authorList>
            <person name="Park J.-S."/>
        </authorList>
    </citation>
    <scope>NUCLEOTIDE SEQUENCE [LARGE SCALE GENOMIC DNA]</scope>
    <source>
        <strain evidence="7 8">2205SS18-9</strain>
    </source>
</reference>
<organism evidence="7 8">
    <name type="scientific">Chengkuizengella axinellae</name>
    <dbReference type="NCBI Taxonomy" id="3064388"/>
    <lineage>
        <taxon>Bacteria</taxon>
        <taxon>Bacillati</taxon>
        <taxon>Bacillota</taxon>
        <taxon>Bacilli</taxon>
        <taxon>Bacillales</taxon>
        <taxon>Paenibacillaceae</taxon>
        <taxon>Chengkuizengella</taxon>
    </lineage>
</organism>
<keyword evidence="6" id="KW-1133">Transmembrane helix</keyword>
<gene>
    <name evidence="7" type="ORF">Q5Y73_13565</name>
</gene>
<keyword evidence="6" id="KW-0472">Membrane</keyword>
<evidence type="ECO:0000256" key="4">
    <source>
        <dbReference type="ARBA" id="ARBA00022448"/>
    </source>
</evidence>
<accession>A0ABT9J0K0</accession>
<evidence type="ECO:0000313" key="8">
    <source>
        <dbReference type="Proteomes" id="UP001231941"/>
    </source>
</evidence>
<comment type="similarity">
    <text evidence="2">Belongs to the multi antimicrobial extrusion (MATE) (TC 2.A.66.1) family.</text>
</comment>
<comment type="caution">
    <text evidence="7">The sequence shown here is derived from an EMBL/GenBank/DDBJ whole genome shotgun (WGS) entry which is preliminary data.</text>
</comment>
<evidence type="ECO:0000256" key="3">
    <source>
        <dbReference type="ARBA" id="ARBA00020268"/>
    </source>
</evidence>
<evidence type="ECO:0000313" key="7">
    <source>
        <dbReference type="EMBL" id="MDP5275139.1"/>
    </source>
</evidence>
<evidence type="ECO:0000256" key="2">
    <source>
        <dbReference type="ARBA" id="ARBA00010199"/>
    </source>
</evidence>
<keyword evidence="6" id="KW-0812">Transmembrane</keyword>
<feature type="transmembrane region" description="Helical" evidence="6">
    <location>
        <begin position="31"/>
        <end position="49"/>
    </location>
</feature>
<keyword evidence="8" id="KW-1185">Reference proteome</keyword>
<dbReference type="Pfam" id="PF01554">
    <property type="entry name" value="MatE"/>
    <property type="match status" value="1"/>
</dbReference>
<dbReference type="RefSeq" id="WP_305992451.1">
    <property type="nucleotide sequence ID" value="NZ_JAVAMP010000006.1"/>
</dbReference>
<dbReference type="EMBL" id="JAVAMP010000006">
    <property type="protein sequence ID" value="MDP5275139.1"/>
    <property type="molecule type" value="Genomic_DNA"/>
</dbReference>
<feature type="transmembrane region" description="Helical" evidence="6">
    <location>
        <begin position="70"/>
        <end position="90"/>
    </location>
</feature>
<keyword evidence="4" id="KW-0813">Transport</keyword>
<dbReference type="InterPro" id="IPR002528">
    <property type="entry name" value="MATE_fam"/>
</dbReference>
<evidence type="ECO:0000256" key="5">
    <source>
        <dbReference type="ARBA" id="ARBA00031636"/>
    </source>
</evidence>
<protein>
    <recommendedName>
        <fullName evidence="3">Probable multidrug resistance protein NorM</fullName>
    </recommendedName>
    <alternativeName>
        <fullName evidence="5">Multidrug-efflux transporter</fullName>
    </alternativeName>
</protein>
<name>A0ABT9J0K0_9BACL</name>
<evidence type="ECO:0000256" key="6">
    <source>
        <dbReference type="SAM" id="Phobius"/>
    </source>
</evidence>
<dbReference type="PANTHER" id="PTHR43298:SF2">
    <property type="entry name" value="FMN_FAD EXPORTER YEEO-RELATED"/>
    <property type="match status" value="1"/>
</dbReference>